<dbReference type="EMBL" id="JBHMCA010000022">
    <property type="protein sequence ID" value="MFB9443674.1"/>
    <property type="molecule type" value="Genomic_DNA"/>
</dbReference>
<dbReference type="SUPFAM" id="SSF51735">
    <property type="entry name" value="NAD(P)-binding Rossmann-fold domains"/>
    <property type="match status" value="1"/>
</dbReference>
<dbReference type="CDD" id="cd05233">
    <property type="entry name" value="SDR_c"/>
    <property type="match status" value="1"/>
</dbReference>
<dbReference type="PANTHER" id="PTHR42879">
    <property type="entry name" value="3-OXOACYL-(ACYL-CARRIER-PROTEIN) REDUCTASE"/>
    <property type="match status" value="1"/>
</dbReference>
<reference evidence="2 3" key="1">
    <citation type="submission" date="2024-09" db="EMBL/GenBank/DDBJ databases">
        <authorList>
            <person name="Sun Q."/>
            <person name="Mori K."/>
        </authorList>
    </citation>
    <scope>NUCLEOTIDE SEQUENCE [LARGE SCALE GENOMIC DNA]</scope>
    <source>
        <strain evidence="2 3">JCM 3307</strain>
    </source>
</reference>
<proteinExistence type="inferred from homology"/>
<comment type="caution">
    <text evidence="2">The sequence shown here is derived from an EMBL/GenBank/DDBJ whole genome shotgun (WGS) entry which is preliminary data.</text>
</comment>
<dbReference type="Gene3D" id="3.40.50.720">
    <property type="entry name" value="NAD(P)-binding Rossmann-like Domain"/>
    <property type="match status" value="1"/>
</dbReference>
<organism evidence="2 3">
    <name type="scientific">Dactylosporangium vinaceum</name>
    <dbReference type="NCBI Taxonomy" id="53362"/>
    <lineage>
        <taxon>Bacteria</taxon>
        <taxon>Bacillati</taxon>
        <taxon>Actinomycetota</taxon>
        <taxon>Actinomycetes</taxon>
        <taxon>Micromonosporales</taxon>
        <taxon>Micromonosporaceae</taxon>
        <taxon>Dactylosporangium</taxon>
    </lineage>
</organism>
<keyword evidence="3" id="KW-1185">Reference proteome</keyword>
<dbReference type="Proteomes" id="UP001589608">
    <property type="component" value="Unassembled WGS sequence"/>
</dbReference>
<name>A0ABV5M491_9ACTN</name>
<sequence length="254" mass="25962">MDLGLQGRRVLVTGASGHIGREVAIAFAAEGARVAVGYHRDEAGAKAVAADAERAGGDAVAVRVDLADESSVTAAVTAAHDAFGGVDVLVNNAVAWPPFPAPGERFETAPAQRMRDSLTANLLGPYLLSQSVAGGMRARGWGRIVHVSTGLVVDGRPGSAPYTTPKSGLHGLARTMSRELAADGVLTNVVMAGFVPGERQFPDEALRAAASAAATGRVSTADEIARVVVFLCSSANGNVTGELVRADGHFLTPA</sequence>
<dbReference type="PRINTS" id="PR00081">
    <property type="entry name" value="GDHRDH"/>
</dbReference>
<protein>
    <submittedName>
        <fullName evidence="2">SDR family NAD(P)-dependent oxidoreductase</fullName>
        <ecNumber evidence="2">1.1.1.-</ecNumber>
    </submittedName>
</protein>
<evidence type="ECO:0000256" key="1">
    <source>
        <dbReference type="ARBA" id="ARBA00006484"/>
    </source>
</evidence>
<dbReference type="EC" id="1.1.1.-" evidence="2"/>
<dbReference type="GO" id="GO:0016491">
    <property type="term" value="F:oxidoreductase activity"/>
    <property type="evidence" value="ECO:0007669"/>
    <property type="project" value="UniProtKB-KW"/>
</dbReference>
<dbReference type="Pfam" id="PF13561">
    <property type="entry name" value="adh_short_C2"/>
    <property type="match status" value="1"/>
</dbReference>
<gene>
    <name evidence="2" type="ORF">ACFFTR_11325</name>
</gene>
<dbReference type="RefSeq" id="WP_223093527.1">
    <property type="nucleotide sequence ID" value="NZ_CP061913.1"/>
</dbReference>
<dbReference type="PRINTS" id="PR00080">
    <property type="entry name" value="SDRFAMILY"/>
</dbReference>
<dbReference type="InterPro" id="IPR050259">
    <property type="entry name" value="SDR"/>
</dbReference>
<dbReference type="InterPro" id="IPR002347">
    <property type="entry name" value="SDR_fam"/>
</dbReference>
<comment type="similarity">
    <text evidence="1">Belongs to the short-chain dehydrogenases/reductases (SDR) family.</text>
</comment>
<evidence type="ECO:0000313" key="3">
    <source>
        <dbReference type="Proteomes" id="UP001589608"/>
    </source>
</evidence>
<keyword evidence="2" id="KW-0560">Oxidoreductase</keyword>
<evidence type="ECO:0000313" key="2">
    <source>
        <dbReference type="EMBL" id="MFB9443674.1"/>
    </source>
</evidence>
<dbReference type="InterPro" id="IPR036291">
    <property type="entry name" value="NAD(P)-bd_dom_sf"/>
</dbReference>
<dbReference type="PANTHER" id="PTHR42879:SF2">
    <property type="entry name" value="3-OXOACYL-[ACYL-CARRIER-PROTEIN] REDUCTASE FABG"/>
    <property type="match status" value="1"/>
</dbReference>
<accession>A0ABV5M491</accession>